<dbReference type="EMBL" id="LGTW01000006">
    <property type="protein sequence ID" value="KWX23979.1"/>
    <property type="molecule type" value="Genomic_DNA"/>
</dbReference>
<sequence>MTASSQSALSSVRIRDVASLELDDWGPLPEATGEPMATEGKKLWTGEGINEVGIWKCAAGPSRWTFETNESITVLSGRMTATADGGEAVEIKAGDSAVFPKGWTGTWDIHDTILKVYTVF</sequence>
<comment type="caution">
    <text evidence="2">The sequence shown here is derived from an EMBL/GenBank/DDBJ whole genome shotgun (WGS) entry which is preliminary data.</text>
</comment>
<evidence type="ECO:0000313" key="2">
    <source>
        <dbReference type="EMBL" id="KWX23979.1"/>
    </source>
</evidence>
<dbReference type="RefSeq" id="WP_067848238.1">
    <property type="nucleotide sequence ID" value="NZ_LGTW01000006.1"/>
</dbReference>
<accession>A0A132PNR0</accession>
<dbReference type="PANTHER" id="PTHR40943">
    <property type="entry name" value="CYTOPLASMIC PROTEIN-RELATED"/>
    <property type="match status" value="1"/>
</dbReference>
<name>A0A132PNR0_9MYCO</name>
<gene>
    <name evidence="2" type="ORF">AFM11_11455</name>
</gene>
<feature type="domain" description="(S)-ureidoglycine aminohydrolase cupin" evidence="1">
    <location>
        <begin position="49"/>
        <end position="117"/>
    </location>
</feature>
<proteinExistence type="predicted"/>
<dbReference type="Proteomes" id="UP000070612">
    <property type="component" value="Unassembled WGS sequence"/>
</dbReference>
<dbReference type="SUPFAM" id="SSF51182">
    <property type="entry name" value="RmlC-like cupins"/>
    <property type="match status" value="1"/>
</dbReference>
<evidence type="ECO:0000259" key="1">
    <source>
        <dbReference type="Pfam" id="PF05899"/>
    </source>
</evidence>
<dbReference type="AlphaFoldDB" id="A0A132PNR0"/>
<evidence type="ECO:0000313" key="3">
    <source>
        <dbReference type="Proteomes" id="UP000070612"/>
    </source>
</evidence>
<dbReference type="PANTHER" id="PTHR40943:SF1">
    <property type="entry name" value="CYTOPLASMIC PROTEIN"/>
    <property type="match status" value="1"/>
</dbReference>
<dbReference type="CDD" id="cd02227">
    <property type="entry name" value="cupin_TM1112-like"/>
    <property type="match status" value="1"/>
</dbReference>
<dbReference type="InterPro" id="IPR011051">
    <property type="entry name" value="RmlC_Cupin_sf"/>
</dbReference>
<dbReference type="PATRIC" id="fig|59750.3.peg.6367"/>
<organism evidence="2 3">
    <name type="scientific">Mycolicibacterium wolinskyi</name>
    <dbReference type="NCBI Taxonomy" id="59750"/>
    <lineage>
        <taxon>Bacteria</taxon>
        <taxon>Bacillati</taxon>
        <taxon>Actinomycetota</taxon>
        <taxon>Actinomycetes</taxon>
        <taxon>Mycobacteriales</taxon>
        <taxon>Mycobacteriaceae</taxon>
        <taxon>Mycolicibacterium</taxon>
    </lineage>
</organism>
<dbReference type="InterPro" id="IPR014710">
    <property type="entry name" value="RmlC-like_jellyroll"/>
</dbReference>
<dbReference type="InterPro" id="IPR008579">
    <property type="entry name" value="UGlyAH_Cupin_dom"/>
</dbReference>
<dbReference type="Gene3D" id="2.60.120.10">
    <property type="entry name" value="Jelly Rolls"/>
    <property type="match status" value="1"/>
</dbReference>
<keyword evidence="3" id="KW-1185">Reference proteome</keyword>
<protein>
    <recommendedName>
        <fullName evidence="1">(S)-ureidoglycine aminohydrolase cupin domain-containing protein</fullName>
    </recommendedName>
</protein>
<reference evidence="2 3" key="1">
    <citation type="submission" date="2015-07" db="EMBL/GenBank/DDBJ databases">
        <title>A draft genome sequence of Mycobacterium wolinskyi.</title>
        <authorList>
            <person name="de Man T.J."/>
            <person name="Perry K.A."/>
            <person name="Coulliette A.D."/>
            <person name="Jensen B."/>
            <person name="Toney N.C."/>
            <person name="Limbago B.M."/>
            <person name="Noble-Wang J."/>
        </authorList>
    </citation>
    <scope>NUCLEOTIDE SEQUENCE [LARGE SCALE GENOMIC DNA]</scope>
    <source>
        <strain evidence="2 3">CDC_01</strain>
    </source>
</reference>
<dbReference type="Pfam" id="PF05899">
    <property type="entry name" value="Cupin_3"/>
    <property type="match status" value="1"/>
</dbReference>